<gene>
    <name evidence="2" type="ORF">COEREDRAFT_10317</name>
</gene>
<protein>
    <submittedName>
        <fullName evidence="2">Uncharacterized protein</fullName>
    </submittedName>
</protein>
<keyword evidence="1" id="KW-1133">Transmembrane helix</keyword>
<reference evidence="2 3" key="1">
    <citation type="journal article" date="2015" name="Genome Biol. Evol.">
        <title>Phylogenomic analyses indicate that early fungi evolved digesting cell walls of algal ancestors of land plants.</title>
        <authorList>
            <person name="Chang Y."/>
            <person name="Wang S."/>
            <person name="Sekimoto S."/>
            <person name="Aerts A.L."/>
            <person name="Choi C."/>
            <person name="Clum A."/>
            <person name="LaButti K.M."/>
            <person name="Lindquist E.A."/>
            <person name="Yee Ngan C."/>
            <person name="Ohm R.A."/>
            <person name="Salamov A.A."/>
            <person name="Grigoriev I.V."/>
            <person name="Spatafora J.W."/>
            <person name="Berbee M.L."/>
        </authorList>
    </citation>
    <scope>NUCLEOTIDE SEQUENCE [LARGE SCALE GENOMIC DNA]</scope>
    <source>
        <strain evidence="2 3">NRRL 1564</strain>
    </source>
</reference>
<dbReference type="AlphaFoldDB" id="A0A2G5B5Z2"/>
<name>A0A2G5B5Z2_COERN</name>
<organism evidence="2 3">
    <name type="scientific">Coemansia reversa (strain ATCC 12441 / NRRL 1564)</name>
    <dbReference type="NCBI Taxonomy" id="763665"/>
    <lineage>
        <taxon>Eukaryota</taxon>
        <taxon>Fungi</taxon>
        <taxon>Fungi incertae sedis</taxon>
        <taxon>Zoopagomycota</taxon>
        <taxon>Kickxellomycotina</taxon>
        <taxon>Kickxellomycetes</taxon>
        <taxon>Kickxellales</taxon>
        <taxon>Kickxellaceae</taxon>
        <taxon>Coemansia</taxon>
    </lineage>
</organism>
<dbReference type="Proteomes" id="UP000242474">
    <property type="component" value="Unassembled WGS sequence"/>
</dbReference>
<dbReference type="EMBL" id="KZ303517">
    <property type="protein sequence ID" value="PIA14419.1"/>
    <property type="molecule type" value="Genomic_DNA"/>
</dbReference>
<sequence length="126" mass="13771">MPIPSRQGGCKSTLISVETATDEETQWAGDGAESPSWYSRWIACMAKHDTTTKGQDAPKLPRHHQIAYSTTGCSGFVTLRAPSAGKQPSKKTHRIFIRHAATLWIVAVPGFLIEPMMGAIAFGHRH</sequence>
<keyword evidence="1" id="KW-0472">Membrane</keyword>
<evidence type="ECO:0000313" key="2">
    <source>
        <dbReference type="EMBL" id="PIA14419.1"/>
    </source>
</evidence>
<accession>A0A2G5B5Z2</accession>
<keyword evidence="3" id="KW-1185">Reference proteome</keyword>
<feature type="transmembrane region" description="Helical" evidence="1">
    <location>
        <begin position="100"/>
        <end position="122"/>
    </location>
</feature>
<proteinExistence type="predicted"/>
<keyword evidence="1" id="KW-0812">Transmembrane</keyword>
<evidence type="ECO:0000313" key="3">
    <source>
        <dbReference type="Proteomes" id="UP000242474"/>
    </source>
</evidence>
<evidence type="ECO:0000256" key="1">
    <source>
        <dbReference type="SAM" id="Phobius"/>
    </source>
</evidence>